<dbReference type="HAMAP" id="MF_00135">
    <property type="entry name" value="PRAI"/>
    <property type="match status" value="1"/>
</dbReference>
<dbReference type="PANTHER" id="PTHR42894:SF1">
    <property type="entry name" value="N-(5'-PHOSPHORIBOSYL)ANTHRANILATE ISOMERASE"/>
    <property type="match status" value="1"/>
</dbReference>
<dbReference type="Pfam" id="PF00697">
    <property type="entry name" value="PRAI"/>
    <property type="match status" value="1"/>
</dbReference>
<dbReference type="AlphaFoldDB" id="A0A1W1C128"/>
<dbReference type="InterPro" id="IPR011060">
    <property type="entry name" value="RibuloseP-bd_barrel"/>
</dbReference>
<dbReference type="GO" id="GO:0000162">
    <property type="term" value="P:L-tryptophan biosynthetic process"/>
    <property type="evidence" value="ECO:0007669"/>
    <property type="project" value="UniProtKB-UniPathway"/>
</dbReference>
<evidence type="ECO:0000256" key="1">
    <source>
        <dbReference type="ARBA" id="ARBA00004664"/>
    </source>
</evidence>
<name>A0A1W1C128_9ZZZZ</name>
<dbReference type="InterPro" id="IPR013785">
    <property type="entry name" value="Aldolase_TIM"/>
</dbReference>
<gene>
    <name evidence="8" type="ORF">MNB_SV-6-1153</name>
</gene>
<dbReference type="InterPro" id="IPR001240">
    <property type="entry name" value="PRAI_dom"/>
</dbReference>
<dbReference type="InterPro" id="IPR044643">
    <property type="entry name" value="TrpF_fam"/>
</dbReference>
<evidence type="ECO:0000256" key="5">
    <source>
        <dbReference type="ARBA" id="ARBA00023141"/>
    </source>
</evidence>
<evidence type="ECO:0000259" key="7">
    <source>
        <dbReference type="Pfam" id="PF00697"/>
    </source>
</evidence>
<keyword evidence="5" id="KW-0057">Aromatic amino acid biosynthesis</keyword>
<proteinExistence type="inferred from homology"/>
<dbReference type="EMBL" id="FPHC01000052">
    <property type="protein sequence ID" value="SFV59445.1"/>
    <property type="molecule type" value="Genomic_DNA"/>
</dbReference>
<dbReference type="CDD" id="cd00405">
    <property type="entry name" value="PRAI"/>
    <property type="match status" value="1"/>
</dbReference>
<dbReference type="UniPathway" id="UPA00035">
    <property type="reaction ID" value="UER00042"/>
</dbReference>
<evidence type="ECO:0000256" key="3">
    <source>
        <dbReference type="ARBA" id="ARBA00022605"/>
    </source>
</evidence>
<dbReference type="EC" id="5.3.1.24" evidence="2"/>
<keyword evidence="3" id="KW-0028">Amino-acid biosynthesis</keyword>
<dbReference type="GO" id="GO:0004640">
    <property type="term" value="F:phosphoribosylanthranilate isomerase activity"/>
    <property type="evidence" value="ECO:0007669"/>
    <property type="project" value="UniProtKB-EC"/>
</dbReference>
<sequence length="196" mass="21792">MRVKICGITNLKDALYAVECGADALGFVFYEKSPRYISVEDARAIADSLPPFVELVGLFVNRSVEDIDEISAEAGMTLAQIHFDIDEQFLDDISVRNLPVVRAKSPEDIGRFSDRYRLVDAYCEEYGGSGKRLNLEWFDGVDCSKIILAGGLTPENLSEVKRYGFYGVDVSSATEMTKGIKDPLKVKKFIENAKSI</sequence>
<dbReference type="SUPFAM" id="SSF51366">
    <property type="entry name" value="Ribulose-phoshate binding barrel"/>
    <property type="match status" value="1"/>
</dbReference>
<keyword evidence="4" id="KW-0822">Tryptophan biosynthesis</keyword>
<reference evidence="8" key="1">
    <citation type="submission" date="2016-10" db="EMBL/GenBank/DDBJ databases">
        <authorList>
            <person name="de Groot N.N."/>
        </authorList>
    </citation>
    <scope>NUCLEOTIDE SEQUENCE</scope>
</reference>
<dbReference type="Gene3D" id="3.20.20.70">
    <property type="entry name" value="Aldolase class I"/>
    <property type="match status" value="1"/>
</dbReference>
<comment type="pathway">
    <text evidence="1">Amino-acid biosynthesis; L-tryptophan biosynthesis; L-tryptophan from chorismate: step 3/5.</text>
</comment>
<evidence type="ECO:0000256" key="2">
    <source>
        <dbReference type="ARBA" id="ARBA00012572"/>
    </source>
</evidence>
<evidence type="ECO:0000313" key="8">
    <source>
        <dbReference type="EMBL" id="SFV59445.1"/>
    </source>
</evidence>
<dbReference type="PANTHER" id="PTHR42894">
    <property type="entry name" value="N-(5'-PHOSPHORIBOSYL)ANTHRANILATE ISOMERASE"/>
    <property type="match status" value="1"/>
</dbReference>
<feature type="domain" description="N-(5'phosphoribosyl) anthranilate isomerase (PRAI)" evidence="7">
    <location>
        <begin position="3"/>
        <end position="192"/>
    </location>
</feature>
<protein>
    <recommendedName>
        <fullName evidence="2">phosphoribosylanthranilate isomerase</fullName>
        <ecNumber evidence="2">5.3.1.24</ecNumber>
    </recommendedName>
</protein>
<organism evidence="8">
    <name type="scientific">hydrothermal vent metagenome</name>
    <dbReference type="NCBI Taxonomy" id="652676"/>
    <lineage>
        <taxon>unclassified sequences</taxon>
        <taxon>metagenomes</taxon>
        <taxon>ecological metagenomes</taxon>
    </lineage>
</organism>
<evidence type="ECO:0000256" key="6">
    <source>
        <dbReference type="ARBA" id="ARBA00023235"/>
    </source>
</evidence>
<accession>A0A1W1C128</accession>
<keyword evidence="6 8" id="KW-0413">Isomerase</keyword>
<evidence type="ECO:0000256" key="4">
    <source>
        <dbReference type="ARBA" id="ARBA00022822"/>
    </source>
</evidence>